<dbReference type="Proteomes" id="UP000023795">
    <property type="component" value="Unassembled WGS sequence"/>
</dbReference>
<dbReference type="Pfam" id="PF11306">
    <property type="entry name" value="DUF3108"/>
    <property type="match status" value="1"/>
</dbReference>
<sequence length="211" mass="23829">MTSSAMGAISPFLANYNVNIEDKYQGLATRTLKQDGDHWIYSVNATVGKLASANLSATFSDTNGAIMPKTSSKQYKILGLKRSEMLTFDPSNKQYTSSYKDKNRTISMPTIAYDDLSLEVQIREDLKANKFRGQYRTAGRNKAEMATFTKSENSKINVPAGSFEVIRIDRVHDDKQRQTSFWLAPKLDYLPIKVIQNNDGKKIEMHLTKIN</sequence>
<proteinExistence type="predicted"/>
<dbReference type="eggNOG" id="ENOG5032DHI">
    <property type="taxonomic scope" value="Bacteria"/>
</dbReference>
<dbReference type="OrthoDB" id="6007799at2"/>
<name>L2F7X5_9GAMM</name>
<evidence type="ECO:0000313" key="2">
    <source>
        <dbReference type="Proteomes" id="UP000023795"/>
    </source>
</evidence>
<evidence type="ECO:0000313" key="1">
    <source>
        <dbReference type="EMBL" id="ELA08886.1"/>
    </source>
</evidence>
<comment type="caution">
    <text evidence="1">The sequence shown here is derived from an EMBL/GenBank/DDBJ whole genome shotgun (WGS) entry which is preliminary data.</text>
</comment>
<protein>
    <recommendedName>
        <fullName evidence="3">DUF3108 domain-containing protein</fullName>
    </recommendedName>
</protein>
<gene>
    <name evidence="1" type="ORF">MOMA_00700</name>
</gene>
<reference evidence="1 2" key="1">
    <citation type="journal article" date="2013" name="Genome Announc.">
        <title>Genome Sequence of Moraxella macacae 0408225, a Novel Bacterial Species Isolated from a Cynomolgus Macaque with Epistaxis.</title>
        <authorList>
            <person name="Ladner J.T."/>
            <person name="Whitehouse C.A."/>
            <person name="Koroleva G.I."/>
            <person name="Palacios G.F."/>
        </authorList>
    </citation>
    <scope>NUCLEOTIDE SEQUENCE [LARGE SCALE GENOMIC DNA]</scope>
    <source>
        <strain evidence="1 2">0408225</strain>
    </source>
</reference>
<organism evidence="1 2">
    <name type="scientific">Moraxella macacae 0408225</name>
    <dbReference type="NCBI Taxonomy" id="1230338"/>
    <lineage>
        <taxon>Bacteria</taxon>
        <taxon>Pseudomonadati</taxon>
        <taxon>Pseudomonadota</taxon>
        <taxon>Gammaproteobacteria</taxon>
        <taxon>Moraxellales</taxon>
        <taxon>Moraxellaceae</taxon>
        <taxon>Moraxella</taxon>
    </lineage>
</organism>
<keyword evidence="2" id="KW-1185">Reference proteome</keyword>
<dbReference type="RefSeq" id="WP_009501262.1">
    <property type="nucleotide sequence ID" value="NZ_ANIN01000001.1"/>
</dbReference>
<accession>L2F7X5</accession>
<dbReference type="InterPro" id="IPR021457">
    <property type="entry name" value="DUF3108"/>
</dbReference>
<dbReference type="PATRIC" id="fig|1230338.3.peg.148"/>
<dbReference type="STRING" id="1230338.MOMA_00700"/>
<dbReference type="AlphaFoldDB" id="L2F7X5"/>
<dbReference type="EMBL" id="ANIN01000001">
    <property type="protein sequence ID" value="ELA08886.1"/>
    <property type="molecule type" value="Genomic_DNA"/>
</dbReference>
<evidence type="ECO:0008006" key="3">
    <source>
        <dbReference type="Google" id="ProtNLM"/>
    </source>
</evidence>